<dbReference type="AlphaFoldDB" id="A0A8I0L7A9"/>
<sequence>MERYTYFDGGKWRLKIGDTEYSGDWVDRLAAYEETRLEPEDMKKAFNEDATLKLAGQILGVT</sequence>
<accession>A0A8I0L7A9</accession>
<name>A0A8I0L7A9_XANCI</name>
<comment type="caution">
    <text evidence="1">The sequence shown here is derived from an EMBL/GenBank/DDBJ whole genome shotgun (WGS) entry which is preliminary data.</text>
</comment>
<dbReference type="EMBL" id="JAABFR010000514">
    <property type="protein sequence ID" value="MBD4335937.1"/>
    <property type="molecule type" value="Genomic_DNA"/>
</dbReference>
<gene>
    <name evidence="1" type="ORF">GUH15_07680</name>
</gene>
<evidence type="ECO:0000313" key="2">
    <source>
        <dbReference type="Proteomes" id="UP000653002"/>
    </source>
</evidence>
<protein>
    <submittedName>
        <fullName evidence="1">Uncharacterized protein</fullName>
    </submittedName>
</protein>
<proteinExistence type="predicted"/>
<reference evidence="1" key="1">
    <citation type="submission" date="2020-01" db="EMBL/GenBank/DDBJ databases">
        <authorList>
            <person name="Richard D."/>
        </authorList>
    </citation>
    <scope>NUCLEOTIDE SEQUENCE</scope>
    <source>
        <strain evidence="1">JP541</strain>
    </source>
</reference>
<organism evidence="1 2">
    <name type="scientific">Xanthomonas citri pv. citri</name>
    <dbReference type="NCBI Taxonomy" id="611301"/>
    <lineage>
        <taxon>Bacteria</taxon>
        <taxon>Pseudomonadati</taxon>
        <taxon>Pseudomonadota</taxon>
        <taxon>Gammaproteobacteria</taxon>
        <taxon>Lysobacterales</taxon>
        <taxon>Lysobacteraceae</taxon>
        <taxon>Xanthomonas</taxon>
    </lineage>
</organism>
<feature type="non-terminal residue" evidence="1">
    <location>
        <position position="62"/>
    </location>
</feature>
<evidence type="ECO:0000313" key="1">
    <source>
        <dbReference type="EMBL" id="MBD4335937.1"/>
    </source>
</evidence>
<dbReference type="Proteomes" id="UP000653002">
    <property type="component" value="Unassembled WGS sequence"/>
</dbReference>